<protein>
    <recommendedName>
        <fullName evidence="1">Gcp-like domain-containing protein</fullName>
    </recommendedName>
</protein>
<gene>
    <name evidence="2" type="ORF">RGQ30_18430</name>
</gene>
<dbReference type="AlphaFoldDB" id="A0AA86IZ71"/>
<reference evidence="2 3" key="1">
    <citation type="submission" date="2023-10" db="EMBL/GenBank/DDBJ databases">
        <title>Complete Genome Sequence of Limnobacter thiooxidans CS-K2T, Isolated from freshwater lake sediments in Bavaria, Germany.</title>
        <authorList>
            <person name="Naruki M."/>
            <person name="Watanabe A."/>
            <person name="Warashina T."/>
            <person name="Morita T."/>
            <person name="Arakawa K."/>
        </authorList>
    </citation>
    <scope>NUCLEOTIDE SEQUENCE [LARGE SCALE GENOMIC DNA]</scope>
    <source>
        <strain evidence="2 3">CS-K2</strain>
    </source>
</reference>
<sequence length="234" mass="25068">MAPQFILSISTSSGVAKVACVTKPVLNALAPPIAFSFEIVDYKSQSALLLPTMRQHLNAANLEPEQCAAIAVDVGPGGFTSLRTACGVAQGLATAWNVPTVPLSSFECMLSKMDTESPVTVLMDARLNEVYMATLSRPHQGTVWIQQPCLLGVSELHTVREGHVIADSFTANLLAAHNRVVQVGDVSAVQLALLAWQELEAGRVSEPFDCQPQYVRDKVAQTTSERMAAKHGVV</sequence>
<dbReference type="InterPro" id="IPR022496">
    <property type="entry name" value="T6A_TsaB"/>
</dbReference>
<dbReference type="RefSeq" id="WP_130556176.1">
    <property type="nucleotide sequence ID" value="NZ_AP028947.1"/>
</dbReference>
<keyword evidence="3" id="KW-1185">Reference proteome</keyword>
<dbReference type="PANTHER" id="PTHR11735:SF11">
    <property type="entry name" value="TRNA THREONYLCARBAMOYLADENOSINE BIOSYNTHESIS PROTEIN TSAB"/>
    <property type="match status" value="1"/>
</dbReference>
<dbReference type="InterPro" id="IPR000905">
    <property type="entry name" value="Gcp-like_dom"/>
</dbReference>
<feature type="domain" description="Gcp-like" evidence="1">
    <location>
        <begin position="46"/>
        <end position="133"/>
    </location>
</feature>
<dbReference type="Proteomes" id="UP001329151">
    <property type="component" value="Chromosome"/>
</dbReference>
<dbReference type="GO" id="GO:0005829">
    <property type="term" value="C:cytosol"/>
    <property type="evidence" value="ECO:0007669"/>
    <property type="project" value="TreeGrafter"/>
</dbReference>
<dbReference type="KEGG" id="lto:RGQ30_18430"/>
<dbReference type="EMBL" id="AP028947">
    <property type="protein sequence ID" value="BET26342.1"/>
    <property type="molecule type" value="Genomic_DNA"/>
</dbReference>
<dbReference type="Gene3D" id="3.30.420.40">
    <property type="match status" value="2"/>
</dbReference>
<name>A0AA86IZ71_9BURK</name>
<dbReference type="InterPro" id="IPR043129">
    <property type="entry name" value="ATPase_NBD"/>
</dbReference>
<dbReference type="PANTHER" id="PTHR11735">
    <property type="entry name" value="TRNA N6-ADENOSINE THREONYLCARBAMOYLTRANSFERASE"/>
    <property type="match status" value="1"/>
</dbReference>
<evidence type="ECO:0000313" key="2">
    <source>
        <dbReference type="EMBL" id="BET26342.1"/>
    </source>
</evidence>
<dbReference type="NCBIfam" id="TIGR03725">
    <property type="entry name" value="T6A_YeaZ"/>
    <property type="match status" value="1"/>
</dbReference>
<evidence type="ECO:0000259" key="1">
    <source>
        <dbReference type="Pfam" id="PF00814"/>
    </source>
</evidence>
<dbReference type="GO" id="GO:0002949">
    <property type="term" value="P:tRNA threonylcarbamoyladenosine modification"/>
    <property type="evidence" value="ECO:0007669"/>
    <property type="project" value="InterPro"/>
</dbReference>
<dbReference type="SUPFAM" id="SSF53067">
    <property type="entry name" value="Actin-like ATPase domain"/>
    <property type="match status" value="2"/>
</dbReference>
<proteinExistence type="predicted"/>
<organism evidence="2 3">
    <name type="scientific">Limnobacter thiooxidans</name>
    <dbReference type="NCBI Taxonomy" id="131080"/>
    <lineage>
        <taxon>Bacteria</taxon>
        <taxon>Pseudomonadati</taxon>
        <taxon>Pseudomonadota</taxon>
        <taxon>Betaproteobacteria</taxon>
        <taxon>Burkholderiales</taxon>
        <taxon>Burkholderiaceae</taxon>
        <taxon>Limnobacter</taxon>
    </lineage>
</organism>
<accession>A0AA86IZ71</accession>
<evidence type="ECO:0000313" key="3">
    <source>
        <dbReference type="Proteomes" id="UP001329151"/>
    </source>
</evidence>
<dbReference type="Pfam" id="PF00814">
    <property type="entry name" value="TsaD"/>
    <property type="match status" value="1"/>
</dbReference>